<dbReference type="InterPro" id="IPR006108">
    <property type="entry name" value="3HC_DH_C"/>
</dbReference>
<dbReference type="PANTHER" id="PTHR48075:SF5">
    <property type="entry name" value="3-HYDROXYBUTYRYL-COA DEHYDROGENASE"/>
    <property type="match status" value="1"/>
</dbReference>
<keyword evidence="1 6" id="KW-0560">Oxidoreductase</keyword>
<dbReference type="SUPFAM" id="SSF51735">
    <property type="entry name" value="NAD(P)-binding Rossmann-fold domains"/>
    <property type="match status" value="1"/>
</dbReference>
<dbReference type="InterPro" id="IPR022694">
    <property type="entry name" value="3-OHacyl-CoA_DH"/>
</dbReference>
<evidence type="ECO:0000313" key="7">
    <source>
        <dbReference type="Proteomes" id="UP000594001"/>
    </source>
</evidence>
<feature type="binding site" evidence="3">
    <location>
        <position position="263"/>
    </location>
    <ligand>
        <name>NAD(+)</name>
        <dbReference type="ChEBI" id="CHEBI:57540"/>
    </ligand>
</feature>
<sequence length="271" mass="29233">MNTLHIGVIGAGQMGAGIAMVCALNGYRVTLVDALQNALDSAKNRITAHLSKLSASMDMMSFHTDLTALTNVDVVIEAIPENLDLKHSLYARLSTIVRLDTIIASNTSSFPISDLAKSVTNPERFIGIHFMNPVLKMDLVETIPGADTNEHTLETAKTLISTIKKTAVISTDQPGFIVNRLLIPMINQAFIALENGLASKEDIDTALEKGAAFPMGPLKLADFIGLDTCLAIMETLHNAFPNSGYIPASLLKKYVQNGTLGRKTKQGVYSY</sequence>
<dbReference type="KEGG" id="pbal:CPBP_00542"/>
<dbReference type="AlphaFoldDB" id="A0A7L9RT62"/>
<feature type="binding site" evidence="3">
    <location>
        <position position="132"/>
    </location>
    <ligand>
        <name>NAD(+)</name>
        <dbReference type="ChEBI" id="CHEBI:57540"/>
    </ligand>
</feature>
<feature type="site" description="Important for catalytic activity" evidence="2">
    <location>
        <position position="129"/>
    </location>
</feature>
<feature type="binding site" evidence="3">
    <location>
        <position position="33"/>
    </location>
    <ligand>
        <name>NAD(+)</name>
        <dbReference type="ChEBI" id="CHEBI:57540"/>
    </ligand>
</feature>
<dbReference type="GO" id="GO:0008691">
    <property type="term" value="F:3-hydroxybutyryl-CoA dehydrogenase activity"/>
    <property type="evidence" value="ECO:0007669"/>
    <property type="project" value="UniProtKB-EC"/>
</dbReference>
<dbReference type="InterPro" id="IPR013328">
    <property type="entry name" value="6PGD_dom2"/>
</dbReference>
<evidence type="ECO:0000256" key="1">
    <source>
        <dbReference type="ARBA" id="ARBA00023002"/>
    </source>
</evidence>
<dbReference type="Proteomes" id="UP000594001">
    <property type="component" value="Chromosome"/>
</dbReference>
<keyword evidence="3" id="KW-0520">NAD</keyword>
<dbReference type="PIRSF" id="PIRSF000105">
    <property type="entry name" value="HCDH"/>
    <property type="match status" value="1"/>
</dbReference>
<gene>
    <name evidence="6" type="primary">hbd</name>
    <name evidence="6" type="ORF">CPBP_00542</name>
</gene>
<evidence type="ECO:0000313" key="6">
    <source>
        <dbReference type="EMBL" id="QOL19774.1"/>
    </source>
</evidence>
<feature type="binding site" evidence="3">
    <location>
        <position position="108"/>
    </location>
    <ligand>
        <name>NAD(+)</name>
        <dbReference type="ChEBI" id="CHEBI:57540"/>
    </ligand>
</feature>
<dbReference type="Gene3D" id="3.40.50.720">
    <property type="entry name" value="NAD(P)-binding Rossmann-like Domain"/>
    <property type="match status" value="1"/>
</dbReference>
<feature type="binding site" evidence="3">
    <location>
        <position position="86"/>
    </location>
    <ligand>
        <name>NAD(+)</name>
        <dbReference type="ChEBI" id="CHEBI:57540"/>
    </ligand>
</feature>
<evidence type="ECO:0000256" key="2">
    <source>
        <dbReference type="PIRSR" id="PIRSR000105-1"/>
    </source>
</evidence>
<name>A0A7L9RT62_9PROT</name>
<feature type="binding site" evidence="3">
    <location>
        <position position="81"/>
    </location>
    <ligand>
        <name>NAD(+)</name>
        <dbReference type="ChEBI" id="CHEBI:57540"/>
    </ligand>
</feature>
<keyword evidence="7" id="KW-1185">Reference proteome</keyword>
<proteinExistence type="predicted"/>
<reference evidence="6 7" key="1">
    <citation type="submission" date="2020-06" db="EMBL/GenBank/DDBJ databases">
        <title>The endosymbiont of the kinetoplastid Bodo saltans is a Paracaedibacter-like alpha-proteobacterium possessing a putative toxin-antitoxin system.</title>
        <authorList>
            <person name="Midha S."/>
            <person name="Rigden D.J."/>
            <person name="Siozios S."/>
            <person name="Hurst G.D.D."/>
            <person name="Jackson A.P."/>
        </authorList>
    </citation>
    <scope>NUCLEOTIDE SEQUENCE [LARGE SCALE GENOMIC DNA]</scope>
    <source>
        <strain evidence="6">Lake Konstanz</strain>
    </source>
</reference>
<evidence type="ECO:0000259" key="5">
    <source>
        <dbReference type="Pfam" id="PF02737"/>
    </source>
</evidence>
<evidence type="ECO:0000256" key="3">
    <source>
        <dbReference type="PIRSR" id="PIRSR000105-2"/>
    </source>
</evidence>
<dbReference type="RefSeq" id="WP_350332516.1">
    <property type="nucleotide sequence ID" value="NZ_CP054719.1"/>
</dbReference>
<dbReference type="SUPFAM" id="SSF48179">
    <property type="entry name" value="6-phosphogluconate dehydrogenase C-terminal domain-like"/>
    <property type="match status" value="1"/>
</dbReference>
<dbReference type="GO" id="GO:0070403">
    <property type="term" value="F:NAD+ binding"/>
    <property type="evidence" value="ECO:0007669"/>
    <property type="project" value="InterPro"/>
</dbReference>
<accession>A0A7L9RT62</accession>
<dbReference type="Pfam" id="PF00725">
    <property type="entry name" value="3HCDH"/>
    <property type="match status" value="1"/>
</dbReference>
<dbReference type="EMBL" id="CP054719">
    <property type="protein sequence ID" value="QOL19774.1"/>
    <property type="molecule type" value="Genomic_DNA"/>
</dbReference>
<dbReference type="Pfam" id="PF02737">
    <property type="entry name" value="3HCDH_N"/>
    <property type="match status" value="1"/>
</dbReference>
<dbReference type="GO" id="GO:0006631">
    <property type="term" value="P:fatty acid metabolic process"/>
    <property type="evidence" value="ECO:0007669"/>
    <property type="project" value="InterPro"/>
</dbReference>
<dbReference type="Gene3D" id="1.10.1040.10">
    <property type="entry name" value="N-(1-d-carboxylethyl)-l-norvaline Dehydrogenase, domain 2"/>
    <property type="match status" value="1"/>
</dbReference>
<dbReference type="InterPro" id="IPR006176">
    <property type="entry name" value="3-OHacyl-CoA_DH_NAD-bd"/>
</dbReference>
<dbReference type="PANTHER" id="PTHR48075">
    <property type="entry name" value="3-HYDROXYACYL-COA DEHYDROGENASE FAMILY PROTEIN"/>
    <property type="match status" value="1"/>
</dbReference>
<evidence type="ECO:0000259" key="4">
    <source>
        <dbReference type="Pfam" id="PF00725"/>
    </source>
</evidence>
<feature type="binding site" evidence="3">
    <location>
        <begin position="10"/>
        <end position="15"/>
    </location>
    <ligand>
        <name>NAD(+)</name>
        <dbReference type="ChEBI" id="CHEBI:57540"/>
    </ligand>
</feature>
<dbReference type="InterPro" id="IPR036291">
    <property type="entry name" value="NAD(P)-bd_dom_sf"/>
</dbReference>
<dbReference type="InterPro" id="IPR008927">
    <property type="entry name" value="6-PGluconate_DH-like_C_sf"/>
</dbReference>
<dbReference type="EC" id="1.1.1.157" evidence="6"/>
<organism evidence="6 7">
    <name type="scientific">Candidatus Bodocaedibacter vickermanii</name>
    <dbReference type="NCBI Taxonomy" id="2741701"/>
    <lineage>
        <taxon>Bacteria</taxon>
        <taxon>Pseudomonadati</taxon>
        <taxon>Pseudomonadota</taxon>
        <taxon>Alphaproteobacteria</taxon>
        <taxon>Holosporales</taxon>
        <taxon>Candidatus Paracaedibacteraceae</taxon>
        <taxon>Candidatus Bodocaedibacter</taxon>
    </lineage>
</organism>
<protein>
    <submittedName>
        <fullName evidence="6">3-hydroxybutyryl-CoA dehydrogenase</fullName>
        <ecNumber evidence="6">1.1.1.157</ecNumber>
    </submittedName>
</protein>
<feature type="domain" description="3-hydroxyacyl-CoA dehydrogenase NAD binding" evidence="5">
    <location>
        <begin position="5"/>
        <end position="171"/>
    </location>
</feature>
<feature type="domain" description="3-hydroxyacyl-CoA dehydrogenase C-terminal" evidence="4">
    <location>
        <begin position="175"/>
        <end position="271"/>
    </location>
</feature>